<protein>
    <submittedName>
        <fullName evidence="1">Uncharacterized protein</fullName>
    </submittedName>
</protein>
<keyword evidence="2" id="KW-1185">Reference proteome</keyword>
<proteinExistence type="predicted"/>
<accession>A0ABV5VRD8</accession>
<sequence>MVLVLGKYAVKRGNGKMNVQVKRKSISEKEQKVIQFVKQNYKGLYAMSEWLESRKRGLAAQPESAAAGR</sequence>
<reference evidence="1 2" key="1">
    <citation type="submission" date="2024-09" db="EMBL/GenBank/DDBJ databases">
        <authorList>
            <person name="Sun Q."/>
            <person name="Mori K."/>
        </authorList>
    </citation>
    <scope>NUCLEOTIDE SEQUENCE [LARGE SCALE GENOMIC DNA]</scope>
    <source>
        <strain evidence="1 2">JCM 12520</strain>
    </source>
</reference>
<dbReference type="RefSeq" id="WP_344906693.1">
    <property type="nucleotide sequence ID" value="NZ_BAAAYO010000005.1"/>
</dbReference>
<dbReference type="EMBL" id="JBHMAG010000003">
    <property type="protein sequence ID" value="MFB9750606.1"/>
    <property type="molecule type" value="Genomic_DNA"/>
</dbReference>
<gene>
    <name evidence="1" type="ORF">ACFFNY_03390</name>
</gene>
<name>A0ABV5VRD8_9BACL</name>
<evidence type="ECO:0000313" key="2">
    <source>
        <dbReference type="Proteomes" id="UP001589619"/>
    </source>
</evidence>
<organism evidence="1 2">
    <name type="scientific">Paenibacillus hodogayensis</name>
    <dbReference type="NCBI Taxonomy" id="279208"/>
    <lineage>
        <taxon>Bacteria</taxon>
        <taxon>Bacillati</taxon>
        <taxon>Bacillota</taxon>
        <taxon>Bacilli</taxon>
        <taxon>Bacillales</taxon>
        <taxon>Paenibacillaceae</taxon>
        <taxon>Paenibacillus</taxon>
    </lineage>
</organism>
<comment type="caution">
    <text evidence="1">The sequence shown here is derived from an EMBL/GenBank/DDBJ whole genome shotgun (WGS) entry which is preliminary data.</text>
</comment>
<dbReference type="Proteomes" id="UP001589619">
    <property type="component" value="Unassembled WGS sequence"/>
</dbReference>
<evidence type="ECO:0000313" key="1">
    <source>
        <dbReference type="EMBL" id="MFB9750606.1"/>
    </source>
</evidence>